<comment type="caution">
    <text evidence="1">The sequence shown here is derived from an EMBL/GenBank/DDBJ whole genome shotgun (WGS) entry which is preliminary data.</text>
</comment>
<accession>A0AAW8TX26</accession>
<evidence type="ECO:0000313" key="1">
    <source>
        <dbReference type="EMBL" id="MDT2797410.1"/>
    </source>
</evidence>
<protein>
    <submittedName>
        <fullName evidence="1">P27 family phage terminase small subunit</fullName>
    </submittedName>
</protein>
<dbReference type="RefSeq" id="WP_311898163.1">
    <property type="nucleotide sequence ID" value="NZ_JARQBI010000024.1"/>
</dbReference>
<dbReference type="InterPro" id="IPR006448">
    <property type="entry name" value="Phage_term_ssu_P27"/>
</dbReference>
<dbReference type="EMBL" id="JARQBI010000024">
    <property type="protein sequence ID" value="MDT2797410.1"/>
    <property type="molecule type" value="Genomic_DNA"/>
</dbReference>
<dbReference type="Proteomes" id="UP001255696">
    <property type="component" value="Unassembled WGS sequence"/>
</dbReference>
<gene>
    <name evidence="1" type="ORF">P7H47_09195</name>
</gene>
<proteinExistence type="predicted"/>
<reference evidence="1" key="1">
    <citation type="submission" date="2023-03" db="EMBL/GenBank/DDBJ databases">
        <authorList>
            <person name="Shen W."/>
            <person name="Cai J."/>
        </authorList>
    </citation>
    <scope>NUCLEOTIDE SEQUENCE</scope>
    <source>
        <strain evidence="1">B245-2</strain>
    </source>
</reference>
<organism evidence="1 2">
    <name type="scientific">Enterococcus cecorum</name>
    <dbReference type="NCBI Taxonomy" id="44008"/>
    <lineage>
        <taxon>Bacteria</taxon>
        <taxon>Bacillati</taxon>
        <taxon>Bacillota</taxon>
        <taxon>Bacilli</taxon>
        <taxon>Lactobacillales</taxon>
        <taxon>Enterococcaceae</taxon>
        <taxon>Enterococcus</taxon>
    </lineage>
</organism>
<sequence length="121" mass="13930">MAKDVLNEKTILDQTRMIMKNKNTYDSSYNRILKLYATTLHQFLLLNKQWQDSGYQTYITTDNGGIKKNPLLEQLNVLRKDVITLSDRLMLNPKTAKEVAKIEPPPKKSVFANLLADDTDD</sequence>
<dbReference type="AlphaFoldDB" id="A0AAW8TX26"/>
<evidence type="ECO:0000313" key="2">
    <source>
        <dbReference type="Proteomes" id="UP001255696"/>
    </source>
</evidence>
<name>A0AAW8TX26_9ENTE</name>
<dbReference type="Pfam" id="PF05119">
    <property type="entry name" value="Terminase_4"/>
    <property type="match status" value="1"/>
</dbReference>